<dbReference type="SUPFAM" id="SSF54913">
    <property type="entry name" value="GlnB-like"/>
    <property type="match status" value="1"/>
</dbReference>
<evidence type="ECO:0000259" key="17">
    <source>
        <dbReference type="Pfam" id="PF01634"/>
    </source>
</evidence>
<evidence type="ECO:0000256" key="15">
    <source>
        <dbReference type="ARBA" id="ARBA00024861"/>
    </source>
</evidence>
<evidence type="ECO:0000256" key="6">
    <source>
        <dbReference type="ARBA" id="ARBA00022490"/>
    </source>
</evidence>
<keyword evidence="13" id="KW-0460">Magnesium</keyword>
<comment type="function">
    <text evidence="15">Catalyzes the condensation of ATP and 5-phosphoribose 1-diphosphate to form N'-(5'-phosphoribosyl)-ATP (PR-ATP). Has a crucial role in the pathway because the rate of histidine biosynthesis seems to be controlled primarily by regulation of HisG enzymatic activity.</text>
</comment>
<keyword evidence="11" id="KW-0547">Nucleotide-binding</keyword>
<dbReference type="EMBL" id="KF900925">
    <property type="protein sequence ID" value="AIF11735.1"/>
    <property type="molecule type" value="Genomic_DNA"/>
</dbReference>
<accession>A0A075H980</accession>
<dbReference type="SUPFAM" id="SSF53850">
    <property type="entry name" value="Periplasmic binding protein-like II"/>
    <property type="match status" value="1"/>
</dbReference>
<keyword evidence="8 19" id="KW-0328">Glycosyltransferase</keyword>
<evidence type="ECO:0000256" key="3">
    <source>
        <dbReference type="ARBA" id="ARBA00004667"/>
    </source>
</evidence>
<evidence type="ECO:0000256" key="2">
    <source>
        <dbReference type="ARBA" id="ARBA00004496"/>
    </source>
</evidence>
<dbReference type="GO" id="GO:0005737">
    <property type="term" value="C:cytoplasm"/>
    <property type="evidence" value="ECO:0007669"/>
    <property type="project" value="UniProtKB-SubCell"/>
</dbReference>
<dbReference type="GO" id="GO:0000105">
    <property type="term" value="P:L-histidine biosynthetic process"/>
    <property type="evidence" value="ECO:0007669"/>
    <property type="project" value="UniProtKB-UniRule"/>
</dbReference>
<dbReference type="InterPro" id="IPR001348">
    <property type="entry name" value="ATP_PRibTrfase_HisG"/>
</dbReference>
<keyword evidence="7" id="KW-0028">Amino-acid biosynthesis</keyword>
<evidence type="ECO:0000256" key="11">
    <source>
        <dbReference type="ARBA" id="ARBA00022741"/>
    </source>
</evidence>
<keyword evidence="9 19" id="KW-0808">Transferase</keyword>
<feature type="domain" description="Histidine biosynthesis HisG C-terminal" evidence="18">
    <location>
        <begin position="241"/>
        <end position="307"/>
    </location>
</feature>
<keyword evidence="10" id="KW-0479">Metal-binding</keyword>
<evidence type="ECO:0000256" key="14">
    <source>
        <dbReference type="ARBA" id="ARBA00023102"/>
    </source>
</evidence>
<evidence type="ECO:0000256" key="4">
    <source>
        <dbReference type="ARBA" id="ARBA00011946"/>
    </source>
</evidence>
<dbReference type="InterPro" id="IPR011322">
    <property type="entry name" value="N-reg_PII-like_a/b"/>
</dbReference>
<dbReference type="Pfam" id="PF08029">
    <property type="entry name" value="HisG_C"/>
    <property type="match status" value="1"/>
</dbReference>
<feature type="domain" description="ATP phosphoribosyltransferase catalytic" evidence="17">
    <location>
        <begin position="50"/>
        <end position="230"/>
    </location>
</feature>
<dbReference type="Gene3D" id="3.40.190.10">
    <property type="entry name" value="Periplasmic binding protein-like II"/>
    <property type="match status" value="2"/>
</dbReference>
<evidence type="ECO:0000256" key="10">
    <source>
        <dbReference type="ARBA" id="ARBA00022723"/>
    </source>
</evidence>
<dbReference type="InterPro" id="IPR013115">
    <property type="entry name" value="HisG_C"/>
</dbReference>
<dbReference type="EC" id="2.4.2.17" evidence="4 16"/>
<comment type="pathway">
    <text evidence="3">Amino-acid biosynthesis; L-histidine biosynthesis; L-histidine from 5-phospho-alpha-D-ribose 1-diphosphate: step 1/9.</text>
</comment>
<dbReference type="InterPro" id="IPR015867">
    <property type="entry name" value="N-reg_PII/ATP_PRibTrfase_C"/>
</dbReference>
<comment type="subcellular location">
    <subcellularLocation>
        <location evidence="2">Cytoplasm</location>
    </subcellularLocation>
</comment>
<evidence type="ECO:0000256" key="1">
    <source>
        <dbReference type="ARBA" id="ARBA00000915"/>
    </source>
</evidence>
<evidence type="ECO:0000256" key="5">
    <source>
        <dbReference type="ARBA" id="ARBA00020998"/>
    </source>
</evidence>
<organism evidence="19">
    <name type="scientific">uncultured marine thaumarchaeote KM3_53_E01</name>
    <dbReference type="NCBI Taxonomy" id="1456183"/>
    <lineage>
        <taxon>Archaea</taxon>
        <taxon>Nitrososphaerota</taxon>
        <taxon>environmental samples</taxon>
    </lineage>
</organism>
<evidence type="ECO:0000259" key="18">
    <source>
        <dbReference type="Pfam" id="PF08029"/>
    </source>
</evidence>
<dbReference type="Gene3D" id="3.30.70.120">
    <property type="match status" value="1"/>
</dbReference>
<gene>
    <name evidence="19" type="primary">hisG</name>
</gene>
<protein>
    <recommendedName>
        <fullName evidence="5 16">ATP phosphoribosyltransferase</fullName>
        <ecNumber evidence="4 16">2.4.2.17</ecNumber>
    </recommendedName>
</protein>
<reference evidence="19" key="1">
    <citation type="journal article" date="2014" name="Genome Biol. Evol.">
        <title>Pangenome evidence for extensive interdomain horizontal transfer affecting lineage core and shell genes in uncultured planktonic thaumarchaeota and euryarchaeota.</title>
        <authorList>
            <person name="Deschamps P."/>
            <person name="Zivanovic Y."/>
            <person name="Moreira D."/>
            <person name="Rodriguez-Valera F."/>
            <person name="Lopez-Garcia P."/>
        </authorList>
    </citation>
    <scope>NUCLEOTIDE SEQUENCE</scope>
</reference>
<name>A0A075H980_9ARCH</name>
<keyword evidence="14" id="KW-0368">Histidine biosynthesis</keyword>
<dbReference type="GO" id="GO:0005524">
    <property type="term" value="F:ATP binding"/>
    <property type="evidence" value="ECO:0007669"/>
    <property type="project" value="UniProtKB-KW"/>
</dbReference>
<dbReference type="AlphaFoldDB" id="A0A075H980"/>
<comment type="catalytic activity">
    <reaction evidence="1">
        <text>1-(5-phospho-beta-D-ribosyl)-ATP + diphosphate = 5-phospho-alpha-D-ribose 1-diphosphate + ATP</text>
        <dbReference type="Rhea" id="RHEA:18473"/>
        <dbReference type="ChEBI" id="CHEBI:30616"/>
        <dbReference type="ChEBI" id="CHEBI:33019"/>
        <dbReference type="ChEBI" id="CHEBI:58017"/>
        <dbReference type="ChEBI" id="CHEBI:73183"/>
        <dbReference type="EC" id="2.4.2.17"/>
    </reaction>
</comment>
<dbReference type="GO" id="GO:0000287">
    <property type="term" value="F:magnesium ion binding"/>
    <property type="evidence" value="ECO:0007669"/>
    <property type="project" value="InterPro"/>
</dbReference>
<evidence type="ECO:0000313" key="19">
    <source>
        <dbReference type="EMBL" id="AIF11735.1"/>
    </source>
</evidence>
<dbReference type="NCBIfam" id="TIGR00070">
    <property type="entry name" value="hisG"/>
    <property type="match status" value="1"/>
</dbReference>
<dbReference type="GO" id="GO:0003879">
    <property type="term" value="F:ATP phosphoribosyltransferase activity"/>
    <property type="evidence" value="ECO:0007669"/>
    <property type="project" value="UniProtKB-UniRule"/>
</dbReference>
<evidence type="ECO:0000256" key="13">
    <source>
        <dbReference type="ARBA" id="ARBA00022842"/>
    </source>
</evidence>
<dbReference type="UniPathway" id="UPA00031">
    <property type="reaction ID" value="UER00006"/>
</dbReference>
<keyword evidence="12" id="KW-0067">ATP-binding</keyword>
<dbReference type="InterPro" id="IPR013820">
    <property type="entry name" value="ATP_PRibTrfase_cat"/>
</dbReference>
<dbReference type="PANTHER" id="PTHR21403:SF10">
    <property type="entry name" value="ATP PHOSPHORIBOSYLTRANSFERASE"/>
    <property type="match status" value="1"/>
</dbReference>
<evidence type="ECO:0000256" key="8">
    <source>
        <dbReference type="ARBA" id="ARBA00022676"/>
    </source>
</evidence>
<proteinExistence type="predicted"/>
<evidence type="ECO:0000256" key="7">
    <source>
        <dbReference type="ARBA" id="ARBA00022605"/>
    </source>
</evidence>
<keyword evidence="6" id="KW-0963">Cytoplasm</keyword>
<dbReference type="PANTHER" id="PTHR21403">
    <property type="entry name" value="ATP PHOSPHORIBOSYLTRANSFERASE ATP-PRTASE"/>
    <property type="match status" value="1"/>
</dbReference>
<sequence>MEIIKLALPKGSLEKATYQFFENAGYTIKGQTRTYRPIINDESISVKILRPQEIPKNIQEGTQDVGVSGEDWVKENKADVVKLLDLDYGKVRIVVALPNSNKSRNFSSVLNNHIKNKKQLRISTEYLNLAKQYVMNNEIYKKKYGNKTPLIITPWFKTGTNKDVKIMFSFGATEAKPPEEADVIFDVIETGSTLAQNNLKVIDTIMESSAYLIANKKALKEPKKRQKIYDVLSLCKGVVEAKSKVHIFMNVKKNNLNRVLGIIPSLESPTISELSKGEWYSVNTVIPKEEFLQILPSLRKYAQGLIVHRPGQVLPLDKIHEDEGK</sequence>
<evidence type="ECO:0000256" key="16">
    <source>
        <dbReference type="NCBIfam" id="TIGR00070"/>
    </source>
</evidence>
<evidence type="ECO:0000256" key="9">
    <source>
        <dbReference type="ARBA" id="ARBA00022679"/>
    </source>
</evidence>
<dbReference type="NCBIfam" id="TIGR03455">
    <property type="entry name" value="HisG_C-term"/>
    <property type="match status" value="1"/>
</dbReference>
<evidence type="ECO:0000256" key="12">
    <source>
        <dbReference type="ARBA" id="ARBA00022840"/>
    </source>
</evidence>
<dbReference type="Pfam" id="PF01634">
    <property type="entry name" value="HisG"/>
    <property type="match status" value="1"/>
</dbReference>